<evidence type="ECO:0000256" key="5">
    <source>
        <dbReference type="ARBA" id="ARBA00022989"/>
    </source>
</evidence>
<evidence type="ECO:0000256" key="1">
    <source>
        <dbReference type="ARBA" id="ARBA00004651"/>
    </source>
</evidence>
<reference evidence="11 12" key="1">
    <citation type="journal article" date="2019" name="Nat. Med.">
        <title>A library of human gut bacterial isolates paired with longitudinal multiomics data enables mechanistic microbiome research.</title>
        <authorList>
            <person name="Poyet M."/>
            <person name="Groussin M."/>
            <person name="Gibbons S.M."/>
            <person name="Avila-Pacheco J."/>
            <person name="Jiang X."/>
            <person name="Kearney S.M."/>
            <person name="Perrotta A.R."/>
            <person name="Berdy B."/>
            <person name="Zhao S."/>
            <person name="Lieberman T.D."/>
            <person name="Swanson P.K."/>
            <person name="Smith M."/>
            <person name="Roesemann S."/>
            <person name="Alexander J.E."/>
            <person name="Rich S.A."/>
            <person name="Livny J."/>
            <person name="Vlamakis H."/>
            <person name="Clish C."/>
            <person name="Bullock K."/>
            <person name="Deik A."/>
            <person name="Scott J."/>
            <person name="Pierce K.A."/>
            <person name="Xavier R.J."/>
            <person name="Alm E.J."/>
        </authorList>
    </citation>
    <scope>NUCLEOTIDE SEQUENCE [LARGE SCALE GENOMIC DNA]</scope>
    <source>
        <strain evidence="9 12">BIOML-A13</strain>
        <strain evidence="10 11">BIOML-A3</strain>
    </source>
</reference>
<dbReference type="Gene3D" id="1.10.3720.10">
    <property type="entry name" value="MetI-like"/>
    <property type="match status" value="1"/>
</dbReference>
<comment type="subcellular location">
    <subcellularLocation>
        <location evidence="1 7">Cell membrane</location>
        <topology evidence="1 7">Multi-pass membrane protein</topology>
    </subcellularLocation>
</comment>
<feature type="transmembrane region" description="Helical" evidence="7">
    <location>
        <begin position="9"/>
        <end position="29"/>
    </location>
</feature>
<dbReference type="GO" id="GO:0005886">
    <property type="term" value="C:plasma membrane"/>
    <property type="evidence" value="ECO:0007669"/>
    <property type="project" value="UniProtKB-SubCell"/>
</dbReference>
<dbReference type="Proteomes" id="UP000443070">
    <property type="component" value="Unassembled WGS sequence"/>
</dbReference>
<comment type="caution">
    <text evidence="9">The sequence shown here is derived from an EMBL/GenBank/DDBJ whole genome shotgun (WGS) entry which is preliminary data.</text>
</comment>
<keyword evidence="3" id="KW-1003">Cell membrane</keyword>
<evidence type="ECO:0000313" key="10">
    <source>
        <dbReference type="EMBL" id="MTU04966.1"/>
    </source>
</evidence>
<dbReference type="PANTHER" id="PTHR43163:SF6">
    <property type="entry name" value="DIPEPTIDE TRANSPORT SYSTEM PERMEASE PROTEIN DPPB-RELATED"/>
    <property type="match status" value="1"/>
</dbReference>
<feature type="transmembrane region" description="Helical" evidence="7">
    <location>
        <begin position="232"/>
        <end position="257"/>
    </location>
</feature>
<sequence>MNVYIKHRFLLLLPVLLGITFFTFVLMQLPADDTVDMMYKASGAVSETVKAAARAELGLDRPLLVRYLDWLLAVCSGDMGRSYISGTPVTALFVAKLQPTLYLTALALLLTACISVPLGIVAALRHNRCCDHLIRCCAFLGNSLPGFFIALLLLYCFALKLNFFTVLGGSGFGGLLLPALALAIPMSAKYIRHIRSNILEEINRDYVAGALVRGIPKATVFRRFILRSLGSTLITLLSLSVGSLLGGTAIIEMIFMIDGIGKMAMDAILMRDYPVVQAYVVWTALIFTCVNLVTDLLLHQLEPQARQFTKGGGW</sequence>
<dbReference type="Proteomes" id="UP000484547">
    <property type="component" value="Unassembled WGS sequence"/>
</dbReference>
<keyword evidence="6 7" id="KW-0472">Membrane</keyword>
<feature type="transmembrane region" description="Helical" evidence="7">
    <location>
        <begin position="136"/>
        <end position="155"/>
    </location>
</feature>
<dbReference type="Pfam" id="PF19300">
    <property type="entry name" value="BPD_transp_1_N"/>
    <property type="match status" value="1"/>
</dbReference>
<dbReference type="InterPro" id="IPR000515">
    <property type="entry name" value="MetI-like"/>
</dbReference>
<keyword evidence="5 7" id="KW-1133">Transmembrane helix</keyword>
<dbReference type="CDD" id="cd06261">
    <property type="entry name" value="TM_PBP2"/>
    <property type="match status" value="1"/>
</dbReference>
<dbReference type="PROSITE" id="PS50928">
    <property type="entry name" value="ABC_TM1"/>
    <property type="match status" value="1"/>
</dbReference>
<organism evidence="9 12">
    <name type="scientific">Phascolarctobacterium faecium</name>
    <dbReference type="NCBI Taxonomy" id="33025"/>
    <lineage>
        <taxon>Bacteria</taxon>
        <taxon>Bacillati</taxon>
        <taxon>Bacillota</taxon>
        <taxon>Negativicutes</taxon>
        <taxon>Acidaminococcales</taxon>
        <taxon>Acidaminococcaceae</taxon>
        <taxon>Phascolarctobacterium</taxon>
    </lineage>
</organism>
<dbReference type="EMBL" id="WNBW01000014">
    <property type="protein sequence ID" value="MTU04966.1"/>
    <property type="molecule type" value="Genomic_DNA"/>
</dbReference>
<evidence type="ECO:0000259" key="8">
    <source>
        <dbReference type="PROSITE" id="PS50928"/>
    </source>
</evidence>
<accession>A0A7X3BWL1</accession>
<protein>
    <submittedName>
        <fullName evidence="9">ABC transporter permease subunit</fullName>
    </submittedName>
</protein>
<evidence type="ECO:0000256" key="2">
    <source>
        <dbReference type="ARBA" id="ARBA00022448"/>
    </source>
</evidence>
<comment type="similarity">
    <text evidence="7">Belongs to the binding-protein-dependent transport system permease family.</text>
</comment>
<evidence type="ECO:0000313" key="11">
    <source>
        <dbReference type="Proteomes" id="UP000443070"/>
    </source>
</evidence>
<keyword evidence="11" id="KW-1185">Reference proteome</keyword>
<evidence type="ECO:0000256" key="7">
    <source>
        <dbReference type="RuleBase" id="RU363032"/>
    </source>
</evidence>
<evidence type="ECO:0000256" key="6">
    <source>
        <dbReference type="ARBA" id="ARBA00023136"/>
    </source>
</evidence>
<keyword evidence="2 7" id="KW-0813">Transport</keyword>
<feature type="transmembrane region" description="Helical" evidence="7">
    <location>
        <begin position="277"/>
        <end position="298"/>
    </location>
</feature>
<dbReference type="EMBL" id="WNBM01000012">
    <property type="protein sequence ID" value="MTT76834.1"/>
    <property type="molecule type" value="Genomic_DNA"/>
</dbReference>
<dbReference type="RefSeq" id="WP_155164291.1">
    <property type="nucleotide sequence ID" value="NZ_WNBG01000014.1"/>
</dbReference>
<dbReference type="Pfam" id="PF00528">
    <property type="entry name" value="BPD_transp_1"/>
    <property type="match status" value="1"/>
</dbReference>
<evidence type="ECO:0000313" key="9">
    <source>
        <dbReference type="EMBL" id="MTT76834.1"/>
    </source>
</evidence>
<feature type="transmembrane region" description="Helical" evidence="7">
    <location>
        <begin position="101"/>
        <end position="124"/>
    </location>
</feature>
<dbReference type="GO" id="GO:0055085">
    <property type="term" value="P:transmembrane transport"/>
    <property type="evidence" value="ECO:0007669"/>
    <property type="project" value="InterPro"/>
</dbReference>
<feature type="domain" description="ABC transmembrane type-1" evidence="8">
    <location>
        <begin position="97"/>
        <end position="298"/>
    </location>
</feature>
<dbReference type="InterPro" id="IPR035906">
    <property type="entry name" value="MetI-like_sf"/>
</dbReference>
<dbReference type="OrthoDB" id="9789439at2"/>
<name>A0A7X3BWL1_9FIRM</name>
<keyword evidence="4 7" id="KW-0812">Transmembrane</keyword>
<dbReference type="SUPFAM" id="SSF161098">
    <property type="entry name" value="MetI-like"/>
    <property type="match status" value="1"/>
</dbReference>
<gene>
    <name evidence="9" type="ORF">GMD11_11290</name>
    <name evidence="10" type="ORF">GMD18_11285</name>
</gene>
<proteinExistence type="inferred from homology"/>
<evidence type="ECO:0000256" key="3">
    <source>
        <dbReference type="ARBA" id="ARBA00022475"/>
    </source>
</evidence>
<dbReference type="AlphaFoldDB" id="A0A7X3BWL1"/>
<evidence type="ECO:0000313" key="12">
    <source>
        <dbReference type="Proteomes" id="UP000484547"/>
    </source>
</evidence>
<dbReference type="InterPro" id="IPR045621">
    <property type="entry name" value="BPD_transp_1_N"/>
</dbReference>
<evidence type="ECO:0000256" key="4">
    <source>
        <dbReference type="ARBA" id="ARBA00022692"/>
    </source>
</evidence>
<dbReference type="PANTHER" id="PTHR43163">
    <property type="entry name" value="DIPEPTIDE TRANSPORT SYSTEM PERMEASE PROTEIN DPPB-RELATED"/>
    <property type="match status" value="1"/>
</dbReference>
<feature type="transmembrane region" description="Helical" evidence="7">
    <location>
        <begin position="161"/>
        <end position="184"/>
    </location>
</feature>